<gene>
    <name evidence="3" type="ORF">SAMN05216207_1006213</name>
</gene>
<feature type="domain" description="Peptidase S33 tripeptidyl aminopeptidase-like C-terminal" evidence="2">
    <location>
        <begin position="437"/>
        <end position="537"/>
    </location>
</feature>
<evidence type="ECO:0000313" key="3">
    <source>
        <dbReference type="EMBL" id="SFN03296.1"/>
    </source>
</evidence>
<name>A0A1I4VQP4_PSUAM</name>
<feature type="compositionally biased region" description="Basic and acidic residues" evidence="1">
    <location>
        <begin position="63"/>
        <end position="72"/>
    </location>
</feature>
<feature type="region of interest" description="Disordered" evidence="1">
    <location>
        <begin position="46"/>
        <end position="79"/>
    </location>
</feature>
<sequence length="539" mass="54575">MRRSTGHPRVRWSRRGAAGLVVLLALALLAGCAAGPSQRPPVAVRGELLPAAPPPPAAQAPADPDRLPEAEPLRSGPPFADCTDDVLAGLAAAGTPVPEGRTLRIGCGRLTVPADRNRPDLGPARLGLTKVTAPGAPADLPALVVLGDTGVDGSARAAARLAAQLPDPVLQRYQVIGMDRRGTGEDLLDCAPADARAALLDAGPERGDEAAMSALLERSRSIVQDCYLLLGGQLTSFKAAGSADDVEALRTTLGLARLNLIGVGDGADAAAGWVAGHPGAVGRVVLDGPGDPTLDEPARTEAVTAAAESAFDAFAGACATGPDCPLGPDPRASVRRLVDRLSGTALPVGDGDSLTAGATLRAVRTLLSQPSRWPELQTALAQADAGDGAGLARLLAPLGGPQGRFDAALATRCNDSRVRATPGEAAARAADWDERFPLFGVAAAQDLVACGPWPSGGQVAPATPQGSALPPVLVLGTAQDPRAPQSGAERTAEQLGNGRLVRWEGAGTGAYPRTPCVNAVVGRALLEGRAPAEPVVCPP</sequence>
<organism evidence="3 4">
    <name type="scientific">Pseudonocardia ammonioxydans</name>
    <dbReference type="NCBI Taxonomy" id="260086"/>
    <lineage>
        <taxon>Bacteria</taxon>
        <taxon>Bacillati</taxon>
        <taxon>Actinomycetota</taxon>
        <taxon>Actinomycetes</taxon>
        <taxon>Pseudonocardiales</taxon>
        <taxon>Pseudonocardiaceae</taxon>
        <taxon>Pseudonocardia</taxon>
    </lineage>
</organism>
<accession>A0A1I4VQP4</accession>
<dbReference type="AlphaFoldDB" id="A0A1I4VQP4"/>
<protein>
    <submittedName>
        <fullName evidence="3">TAP-like protein</fullName>
    </submittedName>
</protein>
<dbReference type="EMBL" id="FOUY01000006">
    <property type="protein sequence ID" value="SFN03296.1"/>
    <property type="molecule type" value="Genomic_DNA"/>
</dbReference>
<proteinExistence type="predicted"/>
<dbReference type="InterPro" id="IPR013595">
    <property type="entry name" value="Pept_S33_TAP-like_C"/>
</dbReference>
<evidence type="ECO:0000259" key="2">
    <source>
        <dbReference type="Pfam" id="PF08386"/>
    </source>
</evidence>
<dbReference type="PROSITE" id="PS51257">
    <property type="entry name" value="PROKAR_LIPOPROTEIN"/>
    <property type="match status" value="1"/>
</dbReference>
<dbReference type="OrthoDB" id="5166357at2"/>
<dbReference type="SUPFAM" id="SSF53474">
    <property type="entry name" value="alpha/beta-Hydrolases"/>
    <property type="match status" value="1"/>
</dbReference>
<reference evidence="3 4" key="1">
    <citation type="submission" date="2016-10" db="EMBL/GenBank/DDBJ databases">
        <authorList>
            <person name="de Groot N.N."/>
        </authorList>
    </citation>
    <scope>NUCLEOTIDE SEQUENCE [LARGE SCALE GENOMIC DNA]</scope>
    <source>
        <strain evidence="3 4">CGMCC 4.1877</strain>
    </source>
</reference>
<dbReference type="RefSeq" id="WP_143105303.1">
    <property type="nucleotide sequence ID" value="NZ_FOUY01000006.1"/>
</dbReference>
<evidence type="ECO:0000256" key="1">
    <source>
        <dbReference type="SAM" id="MobiDB-lite"/>
    </source>
</evidence>
<dbReference type="Gene3D" id="3.40.50.1820">
    <property type="entry name" value="alpha/beta hydrolase"/>
    <property type="match status" value="1"/>
</dbReference>
<dbReference type="Proteomes" id="UP000199614">
    <property type="component" value="Unassembled WGS sequence"/>
</dbReference>
<dbReference type="STRING" id="260086.SAMN05216207_1006213"/>
<evidence type="ECO:0000313" key="4">
    <source>
        <dbReference type="Proteomes" id="UP000199614"/>
    </source>
</evidence>
<keyword evidence="4" id="KW-1185">Reference proteome</keyword>
<dbReference type="Pfam" id="PF08386">
    <property type="entry name" value="Abhydrolase_4"/>
    <property type="match status" value="1"/>
</dbReference>
<dbReference type="InterPro" id="IPR029058">
    <property type="entry name" value="AB_hydrolase_fold"/>
</dbReference>